<evidence type="ECO:0000256" key="8">
    <source>
        <dbReference type="ARBA" id="ARBA00022827"/>
    </source>
</evidence>
<dbReference type="Gene3D" id="3.40.50.620">
    <property type="entry name" value="HUPs"/>
    <property type="match status" value="1"/>
</dbReference>
<dbReference type="Pfam" id="PF01507">
    <property type="entry name" value="PAPS_reduct"/>
    <property type="match status" value="2"/>
</dbReference>
<evidence type="ECO:0000256" key="1">
    <source>
        <dbReference type="ARBA" id="ARBA00004726"/>
    </source>
</evidence>
<keyword evidence="3" id="KW-0285">Flavoprotein</keyword>
<evidence type="ECO:0000256" key="5">
    <source>
        <dbReference type="ARBA" id="ARBA00022679"/>
    </source>
</evidence>
<evidence type="ECO:0000256" key="7">
    <source>
        <dbReference type="ARBA" id="ARBA00022741"/>
    </source>
</evidence>
<comment type="caution">
    <text evidence="14">The sequence shown here is derived from an EMBL/GenBank/DDBJ whole genome shotgun (WGS) entry which is preliminary data.</text>
</comment>
<evidence type="ECO:0000259" key="13">
    <source>
        <dbReference type="Pfam" id="PF01507"/>
    </source>
</evidence>
<keyword evidence="5" id="KW-0808">Transferase</keyword>
<dbReference type="Proteomes" id="UP001202479">
    <property type="component" value="Unassembled WGS sequence"/>
</dbReference>
<keyword evidence="6" id="KW-0548">Nucleotidyltransferase</keyword>
<dbReference type="PANTHER" id="PTHR23293:SF9">
    <property type="entry name" value="FAD SYNTHASE"/>
    <property type="match status" value="1"/>
</dbReference>
<comment type="pathway">
    <text evidence="1">Cofactor biosynthesis; FAD biosynthesis; FAD from FMN: step 1/1.</text>
</comment>
<reference evidence="14" key="1">
    <citation type="journal article" date="2022" name="DNA Res.">
        <title>Genome analysis of five recently described species of the CUG-Ser clade uncovers Candida theae as a new hybrid lineage with pathogenic potential in the Candida parapsilosis species complex.</title>
        <authorList>
            <person name="Mixao V."/>
            <person name="Del Olmo V."/>
            <person name="Hegedusova E."/>
            <person name="Saus E."/>
            <person name="Pryszcz L."/>
            <person name="Cillingova A."/>
            <person name="Nosek J."/>
            <person name="Gabaldon T."/>
        </authorList>
    </citation>
    <scope>NUCLEOTIDE SEQUENCE</scope>
    <source>
        <strain evidence="14">CBS 10844</strain>
    </source>
</reference>
<keyword evidence="9" id="KW-0067">ATP-binding</keyword>
<sequence>MSVEQYQKEEEGQKQQQQQFFKRCQECYNLIVQFQNDTLPSGLVPSRHEGYQYDPELRKSVKAKIQLSMQRLDESISHHGLKEIAISYNGGKDCLVMLILLMATIYKKYISTTNEMGSHDIHKIPADYKLDSIYVNSETPFPELAEFINESTEYYHLNPIIIKDSMKHGFEHYLSNINTNIKSVIIGIRFTDPFGENLVKEQYTDHNWPKFLRIHPILDWKYVEIWDFLIGTNVEYCKLYDKGYTSLGGVENTIPNPKLKLPRSEEYLPAYRLRDNADTLERLGRIKKEEWKQSEFHTSSKSTTTH</sequence>
<dbReference type="GO" id="GO:0005524">
    <property type="term" value="F:ATP binding"/>
    <property type="evidence" value="ECO:0007669"/>
    <property type="project" value="UniProtKB-KW"/>
</dbReference>
<dbReference type="GeneID" id="73380723"/>
<evidence type="ECO:0000256" key="6">
    <source>
        <dbReference type="ARBA" id="ARBA00022695"/>
    </source>
</evidence>
<dbReference type="RefSeq" id="XP_049179815.1">
    <property type="nucleotide sequence ID" value="XM_049324406.1"/>
</dbReference>
<evidence type="ECO:0000256" key="3">
    <source>
        <dbReference type="ARBA" id="ARBA00022630"/>
    </source>
</evidence>
<protein>
    <recommendedName>
        <fullName evidence="2">FAD synthase</fullName>
        <ecNumber evidence="2">2.7.7.2</ecNumber>
    </recommendedName>
    <alternativeName>
        <fullName evidence="10">FAD pyrophosphorylase</fullName>
    </alternativeName>
    <alternativeName>
        <fullName evidence="11">FMN adenylyltransferase</fullName>
    </alternativeName>
</protein>
<dbReference type="SUPFAM" id="SSF52402">
    <property type="entry name" value="Adenine nucleotide alpha hydrolases-like"/>
    <property type="match status" value="1"/>
</dbReference>
<keyword evidence="4" id="KW-0288">FMN</keyword>
<dbReference type="PANTHER" id="PTHR23293">
    <property type="entry name" value="FAD SYNTHETASE-RELATED FMN ADENYLYLTRANSFERASE"/>
    <property type="match status" value="1"/>
</dbReference>
<evidence type="ECO:0000256" key="12">
    <source>
        <dbReference type="ARBA" id="ARBA00049494"/>
    </source>
</evidence>
<dbReference type="CDD" id="cd23948">
    <property type="entry name" value="FAD_synthase"/>
    <property type="match status" value="1"/>
</dbReference>
<evidence type="ECO:0000313" key="14">
    <source>
        <dbReference type="EMBL" id="KAI3404070.1"/>
    </source>
</evidence>
<proteinExistence type="predicted"/>
<accession>A0AAI9SWY2</accession>
<evidence type="ECO:0000256" key="10">
    <source>
        <dbReference type="ARBA" id="ARBA00031145"/>
    </source>
</evidence>
<evidence type="ECO:0000256" key="9">
    <source>
        <dbReference type="ARBA" id="ARBA00022840"/>
    </source>
</evidence>
<name>A0AAI9SWY2_9ASCO</name>
<dbReference type="EC" id="2.7.7.2" evidence="2"/>
<keyword evidence="7" id="KW-0547">Nucleotide-binding</keyword>
<feature type="domain" description="Phosphoadenosine phosphosulphate reductase" evidence="13">
    <location>
        <begin position="180"/>
        <end position="254"/>
    </location>
</feature>
<dbReference type="EMBL" id="JAHUZD010000108">
    <property type="protein sequence ID" value="KAI3404070.1"/>
    <property type="molecule type" value="Genomic_DNA"/>
</dbReference>
<dbReference type="FunFam" id="3.40.50.620:FF:000187">
    <property type="entry name" value="Probable FAD synthetase"/>
    <property type="match status" value="1"/>
</dbReference>
<dbReference type="InterPro" id="IPR014729">
    <property type="entry name" value="Rossmann-like_a/b/a_fold"/>
</dbReference>
<comment type="catalytic activity">
    <reaction evidence="12">
        <text>FMN + ATP + H(+) = FAD + diphosphate</text>
        <dbReference type="Rhea" id="RHEA:17237"/>
        <dbReference type="ChEBI" id="CHEBI:15378"/>
        <dbReference type="ChEBI" id="CHEBI:30616"/>
        <dbReference type="ChEBI" id="CHEBI:33019"/>
        <dbReference type="ChEBI" id="CHEBI:57692"/>
        <dbReference type="ChEBI" id="CHEBI:58210"/>
        <dbReference type="EC" id="2.7.7.2"/>
    </reaction>
</comment>
<dbReference type="InterPro" id="IPR002500">
    <property type="entry name" value="PAPS_reduct_dom"/>
</dbReference>
<dbReference type="AlphaFoldDB" id="A0AAI9SWY2"/>
<evidence type="ECO:0000313" key="15">
    <source>
        <dbReference type="Proteomes" id="UP001202479"/>
    </source>
</evidence>
<evidence type="ECO:0000256" key="2">
    <source>
        <dbReference type="ARBA" id="ARBA00012393"/>
    </source>
</evidence>
<evidence type="ECO:0000256" key="11">
    <source>
        <dbReference type="ARBA" id="ARBA00031871"/>
    </source>
</evidence>
<keyword evidence="15" id="KW-1185">Reference proteome</keyword>
<evidence type="ECO:0000256" key="4">
    <source>
        <dbReference type="ARBA" id="ARBA00022643"/>
    </source>
</evidence>
<feature type="domain" description="Phosphoadenosine phosphosulphate reductase" evidence="13">
    <location>
        <begin position="84"/>
        <end position="168"/>
    </location>
</feature>
<organism evidence="14 15">
    <name type="scientific">Candida oxycetoniae</name>
    <dbReference type="NCBI Taxonomy" id="497107"/>
    <lineage>
        <taxon>Eukaryota</taxon>
        <taxon>Fungi</taxon>
        <taxon>Dikarya</taxon>
        <taxon>Ascomycota</taxon>
        <taxon>Saccharomycotina</taxon>
        <taxon>Pichiomycetes</taxon>
        <taxon>Debaryomycetaceae</taxon>
        <taxon>Candida/Lodderomyces clade</taxon>
        <taxon>Candida</taxon>
    </lineage>
</organism>
<keyword evidence="8" id="KW-0274">FAD</keyword>
<dbReference type="GO" id="GO:0006747">
    <property type="term" value="P:FAD biosynthetic process"/>
    <property type="evidence" value="ECO:0007669"/>
    <property type="project" value="TreeGrafter"/>
</dbReference>
<dbReference type="GO" id="GO:0003919">
    <property type="term" value="F:FMN adenylyltransferase activity"/>
    <property type="evidence" value="ECO:0007669"/>
    <property type="project" value="UniProtKB-EC"/>
</dbReference>
<gene>
    <name evidence="14" type="ORF">KGF56_003106</name>
</gene>